<dbReference type="Gene3D" id="3.40.50.300">
    <property type="entry name" value="P-loop containing nucleotide triphosphate hydrolases"/>
    <property type="match status" value="1"/>
</dbReference>
<evidence type="ECO:0000256" key="6">
    <source>
        <dbReference type="ARBA" id="ARBA00022989"/>
    </source>
</evidence>
<dbReference type="EC" id="2.7.10.2" evidence="13"/>
<reference evidence="13 14" key="1">
    <citation type="submission" date="2020-03" db="EMBL/GenBank/DDBJ databases">
        <title>Roseomonas stagni sp. nov., isolated from pond water in Japan.</title>
        <authorList>
            <person name="Furuhata K."/>
            <person name="Miyamoto H."/>
            <person name="Goto K."/>
        </authorList>
    </citation>
    <scope>NUCLEOTIDE SEQUENCE [LARGE SCALE GENOMIC DNA]</scope>
    <source>
        <strain evidence="13 14">PeD5</strain>
    </source>
</reference>
<comment type="subcellular location">
    <subcellularLocation>
        <location evidence="1">Cell membrane</location>
        <topology evidence="1">Multi-pass membrane protein</topology>
    </subcellularLocation>
</comment>
<keyword evidence="14" id="KW-1185">Reference proteome</keyword>
<evidence type="ECO:0000256" key="2">
    <source>
        <dbReference type="ARBA" id="ARBA00022475"/>
    </source>
</evidence>
<keyword evidence="5" id="KW-0067">ATP-binding</keyword>
<dbReference type="InterPro" id="IPR005702">
    <property type="entry name" value="Wzc-like_C"/>
</dbReference>
<dbReference type="Pfam" id="PF01656">
    <property type="entry name" value="CbiA"/>
    <property type="match status" value="1"/>
</dbReference>
<dbReference type="GO" id="GO:0005886">
    <property type="term" value="C:plasma membrane"/>
    <property type="evidence" value="ECO:0007669"/>
    <property type="project" value="UniProtKB-SubCell"/>
</dbReference>
<feature type="transmembrane region" description="Helical" evidence="9">
    <location>
        <begin position="10"/>
        <end position="27"/>
    </location>
</feature>
<organism evidence="13 14">
    <name type="scientific">Falsiroseomonas algicola</name>
    <dbReference type="NCBI Taxonomy" id="2716930"/>
    <lineage>
        <taxon>Bacteria</taxon>
        <taxon>Pseudomonadati</taxon>
        <taxon>Pseudomonadota</taxon>
        <taxon>Alphaproteobacteria</taxon>
        <taxon>Acetobacterales</taxon>
        <taxon>Roseomonadaceae</taxon>
        <taxon>Falsiroseomonas</taxon>
    </lineage>
</organism>
<evidence type="ECO:0000313" key="14">
    <source>
        <dbReference type="Proteomes" id="UP000475385"/>
    </source>
</evidence>
<evidence type="ECO:0000259" key="12">
    <source>
        <dbReference type="Pfam" id="PF13807"/>
    </source>
</evidence>
<dbReference type="InterPro" id="IPR003856">
    <property type="entry name" value="LPS_length_determ_N"/>
</dbReference>
<evidence type="ECO:0000313" key="13">
    <source>
        <dbReference type="EMBL" id="NGM24209.1"/>
    </source>
</evidence>
<dbReference type="Proteomes" id="UP000475385">
    <property type="component" value="Unassembled WGS sequence"/>
</dbReference>
<sequence length="718" mass="78374">MLRLLLRSKYIIIACLVLGMLPAVLYVQQTTPLFTAEAQIVVQAAGTNDVLRDRAGPPQNLNDSVMATEVRVASSRGLAARVVAELRLDTDPEFNPELRRPAALPGLLRSLNPLSWLPRPPPPGRTEEDAISPAGAEAVRSAAILNGVLSRLRVTSDRRSFVLTIQFVSQNPEKAARIANAFAAAYVRERLEVSFEDARRLTDWLGARLEGLRQDVATAEGAVERFRSENGLRATGGRQATVNDQQLSELNSRLVIARADLAQRQARLAQVRSLNRGSGVGTSTDVLQSPVVQRLREQETIKARELTEALQVYGERHPRTIGLRAELAELRRGLGSETDRIVTSIANEVEAMASGVASLERELQSLRDRTDSAGEVTVRLRELERHAETSRALYETFLTRFRREGEQQQMALPNARVVSAATIPLSPSAPRAMRIYAAAFLLASGFAIALVFLLDKLDNAVRSADEAEEVTDLPVLAILPRLQGRSPDVVRIVTEQPRSALSDALRGLCTALGGDGEPGQSRFILITSSEPGEGKSFTSAALALTFARAGERVLLIDADTCRPRLHDVFGVPNETGLVDLLAGEATLDAAARTTTEAKLDFMPAGRRADVTTVFQAARFAALKPALAARYTRIIVDTPPVLAVSDVRVLAPLVDEVVFLVKWNATSRDAVRTSVKMLRADGTPPAGIVLAQIDRRRHARYGYGDYGQYYGRYAEYYGR</sequence>
<evidence type="ECO:0000259" key="11">
    <source>
        <dbReference type="Pfam" id="PF02706"/>
    </source>
</evidence>
<evidence type="ECO:0000256" key="3">
    <source>
        <dbReference type="ARBA" id="ARBA00022692"/>
    </source>
</evidence>
<keyword evidence="7 9" id="KW-0472">Membrane</keyword>
<keyword evidence="6 9" id="KW-1133">Transmembrane helix</keyword>
<protein>
    <submittedName>
        <fullName evidence="13">Polysaccharide biosynthesis tyrosine autokinase</fullName>
        <ecNumber evidence="13">2.7.10.2</ecNumber>
    </submittedName>
</protein>
<dbReference type="SUPFAM" id="SSF52540">
    <property type="entry name" value="P-loop containing nucleoside triphosphate hydrolases"/>
    <property type="match status" value="1"/>
</dbReference>
<evidence type="ECO:0000256" key="9">
    <source>
        <dbReference type="SAM" id="Phobius"/>
    </source>
</evidence>
<feature type="domain" description="CobQ/CobB/MinD/ParA nucleotide binding" evidence="10">
    <location>
        <begin position="524"/>
        <end position="666"/>
    </location>
</feature>
<dbReference type="Pfam" id="PF02706">
    <property type="entry name" value="Wzz"/>
    <property type="match status" value="1"/>
</dbReference>
<accession>A0A6M1LW17</accession>
<dbReference type="NCBIfam" id="TIGR01007">
    <property type="entry name" value="eps_fam"/>
    <property type="match status" value="1"/>
</dbReference>
<keyword evidence="8" id="KW-0175">Coiled coil</keyword>
<dbReference type="GO" id="GO:0005524">
    <property type="term" value="F:ATP binding"/>
    <property type="evidence" value="ECO:0007669"/>
    <property type="project" value="UniProtKB-KW"/>
</dbReference>
<dbReference type="GO" id="GO:0004715">
    <property type="term" value="F:non-membrane spanning protein tyrosine kinase activity"/>
    <property type="evidence" value="ECO:0007669"/>
    <property type="project" value="UniProtKB-EC"/>
</dbReference>
<dbReference type="EMBL" id="JAAIKB010000027">
    <property type="protein sequence ID" value="NGM24209.1"/>
    <property type="molecule type" value="Genomic_DNA"/>
</dbReference>
<evidence type="ECO:0000256" key="7">
    <source>
        <dbReference type="ARBA" id="ARBA00023136"/>
    </source>
</evidence>
<keyword evidence="4" id="KW-0547">Nucleotide-binding</keyword>
<dbReference type="CDD" id="cd05387">
    <property type="entry name" value="BY-kinase"/>
    <property type="match status" value="1"/>
</dbReference>
<feature type="transmembrane region" description="Helical" evidence="9">
    <location>
        <begin position="435"/>
        <end position="454"/>
    </location>
</feature>
<dbReference type="AlphaFoldDB" id="A0A6M1LW17"/>
<evidence type="ECO:0000256" key="5">
    <source>
        <dbReference type="ARBA" id="ARBA00022840"/>
    </source>
</evidence>
<dbReference type="Pfam" id="PF13807">
    <property type="entry name" value="GNVR"/>
    <property type="match status" value="1"/>
</dbReference>
<dbReference type="InterPro" id="IPR027417">
    <property type="entry name" value="P-loop_NTPase"/>
</dbReference>
<dbReference type="InterPro" id="IPR032807">
    <property type="entry name" value="GNVR"/>
</dbReference>
<evidence type="ECO:0000256" key="8">
    <source>
        <dbReference type="SAM" id="Coils"/>
    </source>
</evidence>
<keyword evidence="13" id="KW-0808">Transferase</keyword>
<evidence type="ECO:0000256" key="1">
    <source>
        <dbReference type="ARBA" id="ARBA00004651"/>
    </source>
</evidence>
<dbReference type="PANTHER" id="PTHR32309:SF13">
    <property type="entry name" value="FERRIC ENTEROBACTIN TRANSPORT PROTEIN FEPE"/>
    <property type="match status" value="1"/>
</dbReference>
<feature type="domain" description="Polysaccharide chain length determinant N-terminal" evidence="11">
    <location>
        <begin position="2"/>
        <end position="86"/>
    </location>
</feature>
<name>A0A6M1LW17_9PROT</name>
<evidence type="ECO:0000259" key="10">
    <source>
        <dbReference type="Pfam" id="PF01656"/>
    </source>
</evidence>
<gene>
    <name evidence="13" type="ORF">G3576_29740</name>
</gene>
<evidence type="ECO:0000256" key="4">
    <source>
        <dbReference type="ARBA" id="ARBA00022741"/>
    </source>
</evidence>
<feature type="domain" description="Tyrosine-protein kinase G-rich" evidence="12">
    <location>
        <begin position="382"/>
        <end position="453"/>
    </location>
</feature>
<dbReference type="InterPro" id="IPR002586">
    <property type="entry name" value="CobQ/CobB/MinD/ParA_Nub-bd_dom"/>
</dbReference>
<keyword evidence="2" id="KW-1003">Cell membrane</keyword>
<proteinExistence type="predicted"/>
<keyword evidence="3 9" id="KW-0812">Transmembrane</keyword>
<dbReference type="RefSeq" id="WP_164698123.1">
    <property type="nucleotide sequence ID" value="NZ_JAAIKB010000027.1"/>
</dbReference>
<feature type="coiled-coil region" evidence="8">
    <location>
        <begin position="349"/>
        <end position="376"/>
    </location>
</feature>
<dbReference type="PANTHER" id="PTHR32309">
    <property type="entry name" value="TYROSINE-PROTEIN KINASE"/>
    <property type="match status" value="1"/>
</dbReference>
<dbReference type="InterPro" id="IPR050445">
    <property type="entry name" value="Bact_polysacc_biosynth/exp"/>
</dbReference>
<comment type="caution">
    <text evidence="13">The sequence shown here is derived from an EMBL/GenBank/DDBJ whole genome shotgun (WGS) entry which is preliminary data.</text>
</comment>